<gene>
    <name evidence="2" type="ORF">V6N12_070792</name>
</gene>
<accession>A0ABR2FHW2</accession>
<feature type="compositionally biased region" description="Polar residues" evidence="1">
    <location>
        <begin position="62"/>
        <end position="79"/>
    </location>
</feature>
<reference evidence="2 3" key="1">
    <citation type="journal article" date="2024" name="G3 (Bethesda)">
        <title>Genome assembly of Hibiscus sabdariffa L. provides insights into metabolisms of medicinal natural products.</title>
        <authorList>
            <person name="Kim T."/>
        </authorList>
    </citation>
    <scope>NUCLEOTIDE SEQUENCE [LARGE SCALE GENOMIC DNA]</scope>
    <source>
        <strain evidence="2">TK-2024</strain>
        <tissue evidence="2">Old leaves</tissue>
    </source>
</reference>
<evidence type="ECO:0000313" key="3">
    <source>
        <dbReference type="Proteomes" id="UP001472677"/>
    </source>
</evidence>
<evidence type="ECO:0000313" key="2">
    <source>
        <dbReference type="EMBL" id="KAK8580526.1"/>
    </source>
</evidence>
<name>A0ABR2FHW2_9ROSI</name>
<comment type="caution">
    <text evidence="2">The sequence shown here is derived from an EMBL/GenBank/DDBJ whole genome shotgun (WGS) entry which is preliminary data.</text>
</comment>
<keyword evidence="3" id="KW-1185">Reference proteome</keyword>
<dbReference type="EMBL" id="JBBPBM010000006">
    <property type="protein sequence ID" value="KAK8580526.1"/>
    <property type="molecule type" value="Genomic_DNA"/>
</dbReference>
<feature type="region of interest" description="Disordered" evidence="1">
    <location>
        <begin position="49"/>
        <end position="79"/>
    </location>
</feature>
<protein>
    <submittedName>
        <fullName evidence="2">Uncharacterized protein</fullName>
    </submittedName>
</protein>
<sequence>MKSDNFSYVCEIVEVTDLFRTEVNFFKAAVEDLQICWISIKHLFSHQSVKGNQKKREKEEGNNQNNLLSENSTPVPTNQLCSKINSDAGGGLNCEAEKEGFFLRFKTVAAIFQAMLLKAPKLQKA</sequence>
<organism evidence="2 3">
    <name type="scientific">Hibiscus sabdariffa</name>
    <name type="common">roselle</name>
    <dbReference type="NCBI Taxonomy" id="183260"/>
    <lineage>
        <taxon>Eukaryota</taxon>
        <taxon>Viridiplantae</taxon>
        <taxon>Streptophyta</taxon>
        <taxon>Embryophyta</taxon>
        <taxon>Tracheophyta</taxon>
        <taxon>Spermatophyta</taxon>
        <taxon>Magnoliopsida</taxon>
        <taxon>eudicotyledons</taxon>
        <taxon>Gunneridae</taxon>
        <taxon>Pentapetalae</taxon>
        <taxon>rosids</taxon>
        <taxon>malvids</taxon>
        <taxon>Malvales</taxon>
        <taxon>Malvaceae</taxon>
        <taxon>Malvoideae</taxon>
        <taxon>Hibiscus</taxon>
    </lineage>
</organism>
<evidence type="ECO:0000256" key="1">
    <source>
        <dbReference type="SAM" id="MobiDB-lite"/>
    </source>
</evidence>
<dbReference type="Proteomes" id="UP001472677">
    <property type="component" value="Unassembled WGS sequence"/>
</dbReference>
<proteinExistence type="predicted"/>